<dbReference type="STRING" id="56107.Cylst_4617"/>
<reference evidence="1 2" key="1">
    <citation type="submission" date="2012-06" db="EMBL/GenBank/DDBJ databases">
        <title>Finished chromosome of genome of Cylindrospermum stagnale PCC 7417.</title>
        <authorList>
            <consortium name="US DOE Joint Genome Institute"/>
            <person name="Gugger M."/>
            <person name="Coursin T."/>
            <person name="Rippka R."/>
            <person name="Tandeau De Marsac N."/>
            <person name="Huntemann M."/>
            <person name="Wei C.-L."/>
            <person name="Han J."/>
            <person name="Detter J.C."/>
            <person name="Han C."/>
            <person name="Tapia R."/>
            <person name="Chen A."/>
            <person name="Kyrpides N."/>
            <person name="Mavromatis K."/>
            <person name="Markowitz V."/>
            <person name="Szeto E."/>
            <person name="Ivanova N."/>
            <person name="Pagani I."/>
            <person name="Pati A."/>
            <person name="Goodwin L."/>
            <person name="Nordberg H.P."/>
            <person name="Cantor M.N."/>
            <person name="Hua S.X."/>
            <person name="Woyke T."/>
            <person name="Kerfeld C.A."/>
        </authorList>
    </citation>
    <scope>NUCLEOTIDE SEQUENCE [LARGE SCALE GENOMIC DNA]</scope>
    <source>
        <strain evidence="1 2">PCC 7417</strain>
    </source>
</reference>
<dbReference type="KEGG" id="csg:Cylst_4617"/>
<name>K9X4V2_9NOST</name>
<dbReference type="EMBL" id="CP003642">
    <property type="protein sequence ID" value="AFZ26687.1"/>
    <property type="molecule type" value="Genomic_DNA"/>
</dbReference>
<gene>
    <name evidence="1" type="ORF">Cylst_4617</name>
</gene>
<dbReference type="AlphaFoldDB" id="K9X4V2"/>
<evidence type="ECO:0000313" key="1">
    <source>
        <dbReference type="EMBL" id="AFZ26687.1"/>
    </source>
</evidence>
<dbReference type="Proteomes" id="UP000010475">
    <property type="component" value="Chromosome"/>
</dbReference>
<dbReference type="HOGENOM" id="CLU_143365_2_0_3"/>
<proteinExistence type="predicted"/>
<keyword evidence="2" id="KW-1185">Reference proteome</keyword>
<organism evidence="1 2">
    <name type="scientific">Cylindrospermum stagnale PCC 7417</name>
    <dbReference type="NCBI Taxonomy" id="56107"/>
    <lineage>
        <taxon>Bacteria</taxon>
        <taxon>Bacillati</taxon>
        <taxon>Cyanobacteriota</taxon>
        <taxon>Cyanophyceae</taxon>
        <taxon>Nostocales</taxon>
        <taxon>Nostocaceae</taxon>
        <taxon>Cylindrospermum</taxon>
    </lineage>
</organism>
<accession>K9X4V2</accession>
<protein>
    <submittedName>
        <fullName evidence="1">Uncharacterized protein</fullName>
    </submittedName>
</protein>
<evidence type="ECO:0000313" key="2">
    <source>
        <dbReference type="Proteomes" id="UP000010475"/>
    </source>
</evidence>
<sequence>MCNDFFRKSKCKEFCDKREKIVAKDINNKQEYRLDNSNKLEICKLRVDGCLITDQEGKKCDYLILACQDKLAFFVELKGQDLKEAIEQIDSALDKLIPQMADFKFCFVRVLY</sequence>
<dbReference type="eggNOG" id="ENOG50317HN">
    <property type="taxonomic scope" value="Bacteria"/>
</dbReference>